<dbReference type="InterPro" id="IPR055170">
    <property type="entry name" value="GFO_IDH_MocA-like_dom"/>
</dbReference>
<dbReference type="SUPFAM" id="SSF55347">
    <property type="entry name" value="Glyceraldehyde-3-phosphate dehydrogenase-like, C-terminal domain"/>
    <property type="match status" value="1"/>
</dbReference>
<feature type="domain" description="Gfo/Idh/MocA-like oxidoreductase N-terminal" evidence="3">
    <location>
        <begin position="5"/>
        <end position="126"/>
    </location>
</feature>
<comment type="similarity">
    <text evidence="1">Belongs to the Gfo/Idh/MocA family.</text>
</comment>
<dbReference type="EMBL" id="JAOVZR010000001">
    <property type="protein sequence ID" value="MCY0146824.1"/>
    <property type="molecule type" value="Genomic_DNA"/>
</dbReference>
<protein>
    <submittedName>
        <fullName evidence="5">Gfo/Idh/MocA family oxidoreductase</fullName>
    </submittedName>
</protein>
<dbReference type="RefSeq" id="WP_267652464.1">
    <property type="nucleotide sequence ID" value="NZ_JAOVZR010000001.1"/>
</dbReference>
<evidence type="ECO:0000313" key="5">
    <source>
        <dbReference type="EMBL" id="MCY0146824.1"/>
    </source>
</evidence>
<dbReference type="InterPro" id="IPR000683">
    <property type="entry name" value="Gfo/Idh/MocA-like_OxRdtase_N"/>
</dbReference>
<dbReference type="SUPFAM" id="SSF51735">
    <property type="entry name" value="NAD(P)-binding Rossmann-fold domains"/>
    <property type="match status" value="1"/>
</dbReference>
<dbReference type="InterPro" id="IPR036291">
    <property type="entry name" value="NAD(P)-bd_dom_sf"/>
</dbReference>
<evidence type="ECO:0000256" key="2">
    <source>
        <dbReference type="ARBA" id="ARBA00023002"/>
    </source>
</evidence>
<dbReference type="PANTHER" id="PTHR42840:SF3">
    <property type="entry name" value="BINDING ROSSMANN FOLD OXIDOREDUCTASE, PUTATIVE (AFU_ORTHOLOGUE AFUA_2G10240)-RELATED"/>
    <property type="match status" value="1"/>
</dbReference>
<feature type="domain" description="GFO/IDH/MocA-like oxidoreductase" evidence="4">
    <location>
        <begin position="136"/>
        <end position="265"/>
    </location>
</feature>
<accession>A0ABT3Z625</accession>
<evidence type="ECO:0000259" key="3">
    <source>
        <dbReference type="Pfam" id="PF01408"/>
    </source>
</evidence>
<comment type="caution">
    <text evidence="5">The sequence shown here is derived from an EMBL/GenBank/DDBJ whole genome shotgun (WGS) entry which is preliminary data.</text>
</comment>
<dbReference type="Proteomes" id="UP001073227">
    <property type="component" value="Unassembled WGS sequence"/>
</dbReference>
<gene>
    <name evidence="5" type="ORF">OEG84_03610</name>
</gene>
<dbReference type="Gene3D" id="3.40.50.720">
    <property type="entry name" value="NAD(P)-binding Rossmann-like Domain"/>
    <property type="match status" value="1"/>
</dbReference>
<evidence type="ECO:0000256" key="1">
    <source>
        <dbReference type="ARBA" id="ARBA00010928"/>
    </source>
</evidence>
<dbReference type="Pfam" id="PF22725">
    <property type="entry name" value="GFO_IDH_MocA_C3"/>
    <property type="match status" value="1"/>
</dbReference>
<evidence type="ECO:0000259" key="4">
    <source>
        <dbReference type="Pfam" id="PF22725"/>
    </source>
</evidence>
<sequence>MTNVKLGLVGCGPMGAKHFKAVHSLPGVEIAAVCDKDHARAKFVAAQFPSLRADPAVFDNAGAMCSKIGLDGVIIATSDFAHLDPVKQVAAFNIPIFLEKPLASTVEDADAIIDACAAAPVQLAVGQILRFEPAYLSMYQAVQDGRLGRFVSAFLRRHSLQSVAERLAPTTNVLDYLSIHDFDQLRWINPGEITEVSARAAKGPIYEKHGSPDAVYTVINFADGGMACVESAWSLTSSWGGTGADTHWQPFGDVRFDLYGSDGFLSLDFRMMNVIGVSTQHGFMAPENRHWPDIHGRTGGALREELIDFVHMITTGTAPVVNGYEARKAVVIVDAAKKSLANGGAAVRPLPDRVA</sequence>
<evidence type="ECO:0000313" key="6">
    <source>
        <dbReference type="Proteomes" id="UP001073227"/>
    </source>
</evidence>
<proteinExistence type="inferred from homology"/>
<organism evidence="5 6">
    <name type="scientific">Hoeflea algicola</name>
    <dbReference type="NCBI Taxonomy" id="2983763"/>
    <lineage>
        <taxon>Bacteria</taxon>
        <taxon>Pseudomonadati</taxon>
        <taxon>Pseudomonadota</taxon>
        <taxon>Alphaproteobacteria</taxon>
        <taxon>Hyphomicrobiales</taxon>
        <taxon>Rhizobiaceae</taxon>
        <taxon>Hoeflea</taxon>
    </lineage>
</organism>
<name>A0ABT3Z625_9HYPH</name>
<dbReference type="Pfam" id="PF01408">
    <property type="entry name" value="GFO_IDH_MocA"/>
    <property type="match status" value="1"/>
</dbReference>
<dbReference type="Gene3D" id="3.30.360.10">
    <property type="entry name" value="Dihydrodipicolinate Reductase, domain 2"/>
    <property type="match status" value="1"/>
</dbReference>
<keyword evidence="2" id="KW-0560">Oxidoreductase</keyword>
<keyword evidence="6" id="KW-1185">Reference proteome</keyword>
<reference evidence="5" key="1">
    <citation type="submission" date="2022-10" db="EMBL/GenBank/DDBJ databases">
        <title>Hoeflea sp. G2-23, isolated from marine algae.</title>
        <authorList>
            <person name="Kristyanto S."/>
            <person name="Kim J.M."/>
            <person name="Jeon C.O."/>
        </authorList>
    </citation>
    <scope>NUCLEOTIDE SEQUENCE</scope>
    <source>
        <strain evidence="5">G2-23</strain>
    </source>
</reference>
<dbReference type="PANTHER" id="PTHR42840">
    <property type="entry name" value="NAD(P)-BINDING ROSSMANN-FOLD SUPERFAMILY PROTEIN-RELATED"/>
    <property type="match status" value="1"/>
</dbReference>